<comment type="similarity">
    <text evidence="2">Belongs to the FMO family.</text>
</comment>
<evidence type="ECO:0000256" key="3">
    <source>
        <dbReference type="ARBA" id="ARBA00022630"/>
    </source>
</evidence>
<dbReference type="InterPro" id="IPR020946">
    <property type="entry name" value="Flavin_mOase-like"/>
</dbReference>
<dbReference type="InterPro" id="IPR000960">
    <property type="entry name" value="Flavin_mOase"/>
</dbReference>
<keyword evidence="9" id="KW-1185">Reference proteome</keyword>
<evidence type="ECO:0000256" key="1">
    <source>
        <dbReference type="ARBA" id="ARBA00001974"/>
    </source>
</evidence>
<keyword evidence="6" id="KW-0560">Oxidoreductase</keyword>
<protein>
    <recommendedName>
        <fullName evidence="10">FAD/NAD(P)-binding domain-containing protein</fullName>
    </recommendedName>
</protein>
<dbReference type="PRINTS" id="PR00370">
    <property type="entry name" value="FMOXYGENASE"/>
</dbReference>
<dbReference type="EMBL" id="KV878688">
    <property type="protein sequence ID" value="OJJ69381.1"/>
    <property type="molecule type" value="Genomic_DNA"/>
</dbReference>
<dbReference type="Pfam" id="PF13450">
    <property type="entry name" value="NAD_binding_8"/>
    <property type="match status" value="1"/>
</dbReference>
<evidence type="ECO:0000256" key="2">
    <source>
        <dbReference type="ARBA" id="ARBA00009183"/>
    </source>
</evidence>
<reference evidence="9" key="1">
    <citation type="journal article" date="2017" name="Genome Biol.">
        <title>Comparative genomics reveals high biological diversity and specific adaptations in the industrially and medically important fungal genus Aspergillus.</title>
        <authorList>
            <person name="de Vries R.P."/>
            <person name="Riley R."/>
            <person name="Wiebenga A."/>
            <person name="Aguilar-Osorio G."/>
            <person name="Amillis S."/>
            <person name="Uchima C.A."/>
            <person name="Anderluh G."/>
            <person name="Asadollahi M."/>
            <person name="Askin M."/>
            <person name="Barry K."/>
            <person name="Battaglia E."/>
            <person name="Bayram O."/>
            <person name="Benocci T."/>
            <person name="Braus-Stromeyer S.A."/>
            <person name="Caldana C."/>
            <person name="Canovas D."/>
            <person name="Cerqueira G.C."/>
            <person name="Chen F."/>
            <person name="Chen W."/>
            <person name="Choi C."/>
            <person name="Clum A."/>
            <person name="Dos Santos R.A."/>
            <person name="Damasio A.R."/>
            <person name="Diallinas G."/>
            <person name="Emri T."/>
            <person name="Fekete E."/>
            <person name="Flipphi M."/>
            <person name="Freyberg S."/>
            <person name="Gallo A."/>
            <person name="Gournas C."/>
            <person name="Habgood R."/>
            <person name="Hainaut M."/>
            <person name="Harispe M.L."/>
            <person name="Henrissat B."/>
            <person name="Hilden K.S."/>
            <person name="Hope R."/>
            <person name="Hossain A."/>
            <person name="Karabika E."/>
            <person name="Karaffa L."/>
            <person name="Karanyi Z."/>
            <person name="Krasevec N."/>
            <person name="Kuo A."/>
            <person name="Kusch H."/>
            <person name="LaButti K."/>
            <person name="Lagendijk E.L."/>
            <person name="Lapidus A."/>
            <person name="Levasseur A."/>
            <person name="Lindquist E."/>
            <person name="Lipzen A."/>
            <person name="Logrieco A.F."/>
            <person name="MacCabe A."/>
            <person name="Maekelae M.R."/>
            <person name="Malavazi I."/>
            <person name="Melin P."/>
            <person name="Meyer V."/>
            <person name="Mielnichuk N."/>
            <person name="Miskei M."/>
            <person name="Molnar A.P."/>
            <person name="Mule G."/>
            <person name="Ngan C.Y."/>
            <person name="Orejas M."/>
            <person name="Orosz E."/>
            <person name="Ouedraogo J.P."/>
            <person name="Overkamp K.M."/>
            <person name="Park H.-S."/>
            <person name="Perrone G."/>
            <person name="Piumi F."/>
            <person name="Punt P.J."/>
            <person name="Ram A.F."/>
            <person name="Ramon A."/>
            <person name="Rauscher S."/>
            <person name="Record E."/>
            <person name="Riano-Pachon D.M."/>
            <person name="Robert V."/>
            <person name="Roehrig J."/>
            <person name="Ruller R."/>
            <person name="Salamov A."/>
            <person name="Salih N.S."/>
            <person name="Samson R.A."/>
            <person name="Sandor E."/>
            <person name="Sanguinetti M."/>
            <person name="Schuetze T."/>
            <person name="Sepcic K."/>
            <person name="Shelest E."/>
            <person name="Sherlock G."/>
            <person name="Sophianopoulou V."/>
            <person name="Squina F.M."/>
            <person name="Sun H."/>
            <person name="Susca A."/>
            <person name="Todd R.B."/>
            <person name="Tsang A."/>
            <person name="Unkles S.E."/>
            <person name="van de Wiele N."/>
            <person name="van Rossen-Uffink D."/>
            <person name="Oliveira J.V."/>
            <person name="Vesth T.C."/>
            <person name="Visser J."/>
            <person name="Yu J.-H."/>
            <person name="Zhou M."/>
            <person name="Andersen M.R."/>
            <person name="Archer D.B."/>
            <person name="Baker S.E."/>
            <person name="Benoit I."/>
            <person name="Brakhage A.A."/>
            <person name="Braus G.H."/>
            <person name="Fischer R."/>
            <person name="Frisvad J.C."/>
            <person name="Goldman G.H."/>
            <person name="Houbraken J."/>
            <person name="Oakley B."/>
            <person name="Pocsi I."/>
            <person name="Scazzocchio C."/>
            <person name="Seiboth B."/>
            <person name="vanKuyk P.A."/>
            <person name="Wortman J."/>
            <person name="Dyer P.S."/>
            <person name="Grigoriev I.V."/>
        </authorList>
    </citation>
    <scope>NUCLEOTIDE SEQUENCE [LARGE SCALE GENOMIC DNA]</scope>
    <source>
        <strain evidence="9">CBS 101740 / IMI 381727 / IBT 21946</strain>
    </source>
</reference>
<dbReference type="SUPFAM" id="SSF51905">
    <property type="entry name" value="FAD/NAD(P)-binding domain"/>
    <property type="match status" value="2"/>
</dbReference>
<dbReference type="Gene3D" id="3.50.50.60">
    <property type="entry name" value="FAD/NAD(P)-binding domain"/>
    <property type="match status" value="2"/>
</dbReference>
<dbReference type="GeneID" id="93581064"/>
<dbReference type="FunFam" id="3.50.50.60:FF:000138">
    <property type="entry name" value="Flavin-containing monooxygenase"/>
    <property type="match status" value="1"/>
</dbReference>
<dbReference type="RefSeq" id="XP_067476630.1">
    <property type="nucleotide sequence ID" value="XM_067628576.1"/>
</dbReference>
<dbReference type="Pfam" id="PF00743">
    <property type="entry name" value="FMO-like"/>
    <property type="match status" value="2"/>
</dbReference>
<dbReference type="STRING" id="767769.A0A1L9UCN0"/>
<dbReference type="AlphaFoldDB" id="A0A1L9UCN0"/>
<dbReference type="OrthoDB" id="66881at2759"/>
<comment type="cofactor">
    <cofactor evidence="1">
        <name>FAD</name>
        <dbReference type="ChEBI" id="CHEBI:57692"/>
    </cofactor>
</comment>
<organism evidence="8 9">
    <name type="scientific">Aspergillus brasiliensis (strain CBS 101740 / IMI 381727 / IBT 21946)</name>
    <dbReference type="NCBI Taxonomy" id="767769"/>
    <lineage>
        <taxon>Eukaryota</taxon>
        <taxon>Fungi</taxon>
        <taxon>Dikarya</taxon>
        <taxon>Ascomycota</taxon>
        <taxon>Pezizomycotina</taxon>
        <taxon>Eurotiomycetes</taxon>
        <taxon>Eurotiomycetidae</taxon>
        <taxon>Eurotiales</taxon>
        <taxon>Aspergillaceae</taxon>
        <taxon>Aspergillus</taxon>
        <taxon>Aspergillus subgen. Circumdati</taxon>
    </lineage>
</organism>
<dbReference type="OMA" id="VMIKEVN"/>
<evidence type="ECO:0008006" key="10">
    <source>
        <dbReference type="Google" id="ProtNLM"/>
    </source>
</evidence>
<evidence type="ECO:0000313" key="9">
    <source>
        <dbReference type="Proteomes" id="UP000184499"/>
    </source>
</evidence>
<dbReference type="PANTHER" id="PTHR23023">
    <property type="entry name" value="DIMETHYLANILINE MONOOXYGENASE"/>
    <property type="match status" value="1"/>
</dbReference>
<dbReference type="InterPro" id="IPR036188">
    <property type="entry name" value="FAD/NAD-bd_sf"/>
</dbReference>
<keyword evidence="3" id="KW-0285">Flavoprotein</keyword>
<dbReference type="GO" id="GO:0004499">
    <property type="term" value="F:N,N-dimethylaniline monooxygenase activity"/>
    <property type="evidence" value="ECO:0007669"/>
    <property type="project" value="InterPro"/>
</dbReference>
<keyword evidence="5" id="KW-0521">NADP</keyword>
<dbReference type="Proteomes" id="UP000184499">
    <property type="component" value="Unassembled WGS sequence"/>
</dbReference>
<gene>
    <name evidence="8" type="ORF">ASPBRDRAFT_657213</name>
</gene>
<sequence>MPPYRCVILPVLFSAEFDIQRGRAYRLASDGPSGSRTRHTIIPTLTFCSELASVMTPSNPVRRIAVIGAGPSGLAAVKYLLAEKCFERVDVFEKRSSAGGVWNYCPGILKEKLTTAVPQLDPNKPLEEPLWYPTGGQDRPKEPVFVSPLYKTLDTNIPKELMGYSDKSFEPDSQVFPKHSAVKKYLDEYAEDIKSVIQFETQVVDVRKTEGAPHAWSLTTKNLRDGVEKTHPYDAVVVASGHFDVPYTPDIPGIQTWNTAYPGVISHSRLFDSAESFRDKKVIVVGTSASGLDIGNQINEVCKGKVLVSQRTESPLASAASDKVYLPQIVEFLSSDTHNRAVRFANGHIEQDIDAVVFCTGYLYSFPFLSSLTPPLILDGRRTLHVYQHLFYIYDTTLVLPVLPQRVIPLPLSENQAAVFARVWSGRLNLPSKAEMKAWEEANIAKKGNGTPFHLLPFPQDADYMNFLHDWAAKAPVRPGLDNDGAGKQCNYWGERQRWIRQRLPEIKRAFLEKGQERSSIRSLEQLGFDFDKWKEQEGSRDARL</sequence>
<keyword evidence="7" id="KW-0503">Monooxygenase</keyword>
<evidence type="ECO:0000313" key="8">
    <source>
        <dbReference type="EMBL" id="OJJ69381.1"/>
    </source>
</evidence>
<dbReference type="VEuPathDB" id="FungiDB:ASPBRDRAFT_657213"/>
<dbReference type="GO" id="GO:0050661">
    <property type="term" value="F:NADP binding"/>
    <property type="evidence" value="ECO:0007669"/>
    <property type="project" value="InterPro"/>
</dbReference>
<evidence type="ECO:0000256" key="6">
    <source>
        <dbReference type="ARBA" id="ARBA00023002"/>
    </source>
</evidence>
<evidence type="ECO:0000256" key="4">
    <source>
        <dbReference type="ARBA" id="ARBA00022827"/>
    </source>
</evidence>
<evidence type="ECO:0000256" key="5">
    <source>
        <dbReference type="ARBA" id="ARBA00022857"/>
    </source>
</evidence>
<dbReference type="GO" id="GO:0050660">
    <property type="term" value="F:flavin adenine dinucleotide binding"/>
    <property type="evidence" value="ECO:0007669"/>
    <property type="project" value="InterPro"/>
</dbReference>
<keyword evidence="4" id="KW-0274">FAD</keyword>
<accession>A0A1L9UCN0</accession>
<dbReference type="InterPro" id="IPR050346">
    <property type="entry name" value="FMO-like"/>
</dbReference>
<evidence type="ECO:0000256" key="7">
    <source>
        <dbReference type="ARBA" id="ARBA00023033"/>
    </source>
</evidence>
<name>A0A1L9UCN0_ASPBC</name>
<proteinExistence type="inferred from homology"/>